<evidence type="ECO:0000313" key="3">
    <source>
        <dbReference type="Proteomes" id="UP000276215"/>
    </source>
</evidence>
<dbReference type="PROSITE" id="PS51257">
    <property type="entry name" value="PROKAR_LIPOPROTEIN"/>
    <property type="match status" value="1"/>
</dbReference>
<evidence type="ECO:0000313" key="2">
    <source>
        <dbReference type="EMBL" id="RPB05743.1"/>
    </source>
</evidence>
<evidence type="ECO:0000256" key="1">
    <source>
        <dbReference type="SAM" id="SignalP"/>
    </source>
</evidence>
<accession>A0A3N4K5S1</accession>
<dbReference type="EMBL" id="ML120352">
    <property type="protein sequence ID" value="RPB05743.1"/>
    <property type="molecule type" value="Genomic_DNA"/>
</dbReference>
<name>A0A3N4K5S1_9PEZI</name>
<feature type="chain" id="PRO_5017943231" evidence="1">
    <location>
        <begin position="24"/>
        <end position="68"/>
    </location>
</feature>
<sequence>MPASRVVFLLLAVAGMSVACVDAMSADTKRITSIFGWLLRYISYRSQVRCECLVYCNGGQLVSNNYHP</sequence>
<proteinExistence type="predicted"/>
<organism evidence="2 3">
    <name type="scientific">Choiromyces venosus 120613-1</name>
    <dbReference type="NCBI Taxonomy" id="1336337"/>
    <lineage>
        <taxon>Eukaryota</taxon>
        <taxon>Fungi</taxon>
        <taxon>Dikarya</taxon>
        <taxon>Ascomycota</taxon>
        <taxon>Pezizomycotina</taxon>
        <taxon>Pezizomycetes</taxon>
        <taxon>Pezizales</taxon>
        <taxon>Tuberaceae</taxon>
        <taxon>Choiromyces</taxon>
    </lineage>
</organism>
<reference evidence="2 3" key="1">
    <citation type="journal article" date="2018" name="Nat. Ecol. Evol.">
        <title>Pezizomycetes genomes reveal the molecular basis of ectomycorrhizal truffle lifestyle.</title>
        <authorList>
            <person name="Murat C."/>
            <person name="Payen T."/>
            <person name="Noel B."/>
            <person name="Kuo A."/>
            <person name="Morin E."/>
            <person name="Chen J."/>
            <person name="Kohler A."/>
            <person name="Krizsan K."/>
            <person name="Balestrini R."/>
            <person name="Da Silva C."/>
            <person name="Montanini B."/>
            <person name="Hainaut M."/>
            <person name="Levati E."/>
            <person name="Barry K.W."/>
            <person name="Belfiori B."/>
            <person name="Cichocki N."/>
            <person name="Clum A."/>
            <person name="Dockter R.B."/>
            <person name="Fauchery L."/>
            <person name="Guy J."/>
            <person name="Iotti M."/>
            <person name="Le Tacon F."/>
            <person name="Lindquist E.A."/>
            <person name="Lipzen A."/>
            <person name="Malagnac F."/>
            <person name="Mello A."/>
            <person name="Molinier V."/>
            <person name="Miyauchi S."/>
            <person name="Poulain J."/>
            <person name="Riccioni C."/>
            <person name="Rubini A."/>
            <person name="Sitrit Y."/>
            <person name="Splivallo R."/>
            <person name="Traeger S."/>
            <person name="Wang M."/>
            <person name="Zifcakova L."/>
            <person name="Wipf D."/>
            <person name="Zambonelli A."/>
            <person name="Paolocci F."/>
            <person name="Nowrousian M."/>
            <person name="Ottonello S."/>
            <person name="Baldrian P."/>
            <person name="Spatafora J.W."/>
            <person name="Henrissat B."/>
            <person name="Nagy L.G."/>
            <person name="Aury J.M."/>
            <person name="Wincker P."/>
            <person name="Grigoriev I.V."/>
            <person name="Bonfante P."/>
            <person name="Martin F.M."/>
        </authorList>
    </citation>
    <scope>NUCLEOTIDE SEQUENCE [LARGE SCALE GENOMIC DNA]</scope>
    <source>
        <strain evidence="2 3">120613-1</strain>
    </source>
</reference>
<gene>
    <name evidence="2" type="ORF">L873DRAFT_1797470</name>
</gene>
<protein>
    <submittedName>
        <fullName evidence="2">Uncharacterized protein</fullName>
    </submittedName>
</protein>
<dbReference type="AlphaFoldDB" id="A0A3N4K5S1"/>
<keyword evidence="3" id="KW-1185">Reference proteome</keyword>
<dbReference type="Proteomes" id="UP000276215">
    <property type="component" value="Unassembled WGS sequence"/>
</dbReference>
<keyword evidence="1" id="KW-0732">Signal</keyword>
<feature type="signal peptide" evidence="1">
    <location>
        <begin position="1"/>
        <end position="23"/>
    </location>
</feature>